<organism evidence="1 2">
    <name type="scientific">Shouchella xiaoxiensis</name>
    <dbReference type="NCBI Taxonomy" id="766895"/>
    <lineage>
        <taxon>Bacteria</taxon>
        <taxon>Bacillati</taxon>
        <taxon>Bacillota</taxon>
        <taxon>Bacilli</taxon>
        <taxon>Bacillales</taxon>
        <taxon>Bacillaceae</taxon>
        <taxon>Shouchella</taxon>
    </lineage>
</organism>
<evidence type="ECO:0000313" key="1">
    <source>
        <dbReference type="EMBL" id="MBM7837155.1"/>
    </source>
</evidence>
<proteinExistence type="predicted"/>
<dbReference type="EMBL" id="JAFBCV010000001">
    <property type="protein sequence ID" value="MBM7837155.1"/>
    <property type="molecule type" value="Genomic_DNA"/>
</dbReference>
<comment type="caution">
    <text evidence="1">The sequence shown here is derived from an EMBL/GenBank/DDBJ whole genome shotgun (WGS) entry which is preliminary data.</text>
</comment>
<keyword evidence="1" id="KW-0503">Monooxygenase</keyword>
<evidence type="ECO:0000313" key="2">
    <source>
        <dbReference type="Proteomes" id="UP001179280"/>
    </source>
</evidence>
<dbReference type="Proteomes" id="UP001179280">
    <property type="component" value="Unassembled WGS sequence"/>
</dbReference>
<dbReference type="GO" id="GO:0004497">
    <property type="term" value="F:monooxygenase activity"/>
    <property type="evidence" value="ECO:0007669"/>
    <property type="project" value="UniProtKB-KW"/>
</dbReference>
<reference evidence="1" key="1">
    <citation type="submission" date="2021-01" db="EMBL/GenBank/DDBJ databases">
        <title>Genomic Encyclopedia of Type Strains, Phase IV (KMG-IV): sequencing the most valuable type-strain genomes for metagenomic binning, comparative biology and taxonomic classification.</title>
        <authorList>
            <person name="Goeker M."/>
        </authorList>
    </citation>
    <scope>NUCLEOTIDE SEQUENCE</scope>
    <source>
        <strain evidence="1">DSM 21943</strain>
    </source>
</reference>
<keyword evidence="2" id="KW-1185">Reference proteome</keyword>
<dbReference type="SUPFAM" id="SSF54909">
    <property type="entry name" value="Dimeric alpha+beta barrel"/>
    <property type="match status" value="1"/>
</dbReference>
<sequence length="117" mass="14070">MIVSITRLHLRSVRSLPAFTRLTLQSHRQIHKTSGLLRTSYRKEGLLTYWTMSIWESEEQLRTFRNNGAHLEAMKRSRQLADELQYIRFSTETVKLDWRMCKEKLHQKYRVTNNKCS</sequence>
<protein>
    <submittedName>
        <fullName evidence="1">Heme-degrading monooxygenase HmoA</fullName>
    </submittedName>
</protein>
<accession>A0ABS2SPJ5</accession>
<gene>
    <name evidence="1" type="ORF">JOC54_000386</name>
</gene>
<name>A0ABS2SPJ5_9BACI</name>
<keyword evidence="1" id="KW-0560">Oxidoreductase</keyword>
<dbReference type="RefSeq" id="WP_035417538.1">
    <property type="nucleotide sequence ID" value="NZ_JAFBCV010000001.1"/>
</dbReference>
<dbReference type="InterPro" id="IPR011008">
    <property type="entry name" value="Dimeric_a/b-barrel"/>
</dbReference>